<organism evidence="2 3">
    <name type="scientific">Glossina pallidipes</name>
    <name type="common">Tsetse fly</name>
    <dbReference type="NCBI Taxonomy" id="7398"/>
    <lineage>
        <taxon>Eukaryota</taxon>
        <taxon>Metazoa</taxon>
        <taxon>Ecdysozoa</taxon>
        <taxon>Arthropoda</taxon>
        <taxon>Hexapoda</taxon>
        <taxon>Insecta</taxon>
        <taxon>Pterygota</taxon>
        <taxon>Neoptera</taxon>
        <taxon>Endopterygota</taxon>
        <taxon>Diptera</taxon>
        <taxon>Brachycera</taxon>
        <taxon>Muscomorpha</taxon>
        <taxon>Hippoboscoidea</taxon>
        <taxon>Glossinidae</taxon>
        <taxon>Glossina</taxon>
    </lineage>
</organism>
<reference evidence="2" key="2">
    <citation type="submission" date="2020-05" db="UniProtKB">
        <authorList>
            <consortium name="EnsemblMetazoa"/>
        </authorList>
    </citation>
    <scope>IDENTIFICATION</scope>
    <source>
        <strain evidence="2">IAEA</strain>
    </source>
</reference>
<evidence type="ECO:0008006" key="4">
    <source>
        <dbReference type="Google" id="ProtNLM"/>
    </source>
</evidence>
<keyword evidence="1" id="KW-1133">Transmembrane helix</keyword>
<sequence>MNACLAAVHYKQEQRINDEKSSSNIIGRIIAFGTLCFALSLLVVIRRHTAMVMGSGNSNSSSRSTVAWCRLIICARTRQLLIARCHPNTQSEIPTEFHSTLRLRCEKKVSDLLRWRDNFE</sequence>
<dbReference type="Proteomes" id="UP000092445">
    <property type="component" value="Unassembled WGS sequence"/>
</dbReference>
<evidence type="ECO:0000313" key="2">
    <source>
        <dbReference type="EnsemblMetazoa" id="GPAI004095-PA"/>
    </source>
</evidence>
<evidence type="ECO:0000256" key="1">
    <source>
        <dbReference type="SAM" id="Phobius"/>
    </source>
</evidence>
<name>A0A1A9Z503_GLOPL</name>
<keyword evidence="3" id="KW-1185">Reference proteome</keyword>
<keyword evidence="1" id="KW-0812">Transmembrane</keyword>
<feature type="transmembrane region" description="Helical" evidence="1">
    <location>
        <begin position="25"/>
        <end position="45"/>
    </location>
</feature>
<dbReference type="AlphaFoldDB" id="A0A1A9Z503"/>
<dbReference type="EnsemblMetazoa" id="GPAI004095-RA">
    <property type="protein sequence ID" value="GPAI004095-PA"/>
    <property type="gene ID" value="GPAI004095"/>
</dbReference>
<proteinExistence type="predicted"/>
<reference evidence="3" key="1">
    <citation type="submission" date="2014-03" db="EMBL/GenBank/DDBJ databases">
        <authorList>
            <person name="Aksoy S."/>
            <person name="Warren W."/>
            <person name="Wilson R.K."/>
        </authorList>
    </citation>
    <scope>NUCLEOTIDE SEQUENCE [LARGE SCALE GENOMIC DNA]</scope>
    <source>
        <strain evidence="3">IAEA</strain>
    </source>
</reference>
<evidence type="ECO:0000313" key="3">
    <source>
        <dbReference type="Proteomes" id="UP000092445"/>
    </source>
</evidence>
<accession>A0A1A9Z503</accession>
<dbReference type="VEuPathDB" id="VectorBase:GPAI004095"/>
<keyword evidence="1" id="KW-0472">Membrane</keyword>
<protein>
    <recommendedName>
        <fullName evidence="4">Transmembrane protein</fullName>
    </recommendedName>
</protein>